<reference evidence="1 2" key="1">
    <citation type="submission" date="2019-03" db="EMBL/GenBank/DDBJ databases">
        <title>Root nodule microbial communities of legume samples collected from USA, Mexico and Botswana.</title>
        <authorList>
            <person name="Hirsch A."/>
        </authorList>
    </citation>
    <scope>NUCLEOTIDE SEQUENCE [LARGE SCALE GENOMIC DNA]</scope>
    <source>
        <strain evidence="1 2">55</strain>
    </source>
</reference>
<evidence type="ECO:0000313" key="2">
    <source>
        <dbReference type="Proteomes" id="UP000295805"/>
    </source>
</evidence>
<dbReference type="GeneID" id="89529916"/>
<proteinExistence type="predicted"/>
<accession>A0A4R4A019</accession>
<name>A0A4R4A019_9ACTN</name>
<protein>
    <submittedName>
        <fullName evidence="1">Uncharacterized protein (TIGR03089 family)</fullName>
    </submittedName>
</protein>
<comment type="caution">
    <text evidence="1">The sequence shown here is derived from an EMBL/GenBank/DDBJ whole genome shotgun (WGS) entry which is preliminary data.</text>
</comment>
<dbReference type="RefSeq" id="WP_131884984.1">
    <property type="nucleotide sequence ID" value="NZ_CP143053.1"/>
</dbReference>
<dbReference type="EMBL" id="SMCX01000001">
    <property type="protein sequence ID" value="TCW26853.1"/>
    <property type="molecule type" value="Genomic_DNA"/>
</dbReference>
<evidence type="ECO:0000313" key="1">
    <source>
        <dbReference type="EMBL" id="TCW26853.1"/>
    </source>
</evidence>
<dbReference type="NCBIfam" id="TIGR03089">
    <property type="entry name" value="TIGR03089 family protein"/>
    <property type="match status" value="1"/>
</dbReference>
<dbReference type="InterPro" id="IPR017523">
    <property type="entry name" value="Rv3268"/>
</dbReference>
<organism evidence="1 2">
    <name type="scientific">Dietzia cinnamea</name>
    <dbReference type="NCBI Taxonomy" id="321318"/>
    <lineage>
        <taxon>Bacteria</taxon>
        <taxon>Bacillati</taxon>
        <taxon>Actinomycetota</taxon>
        <taxon>Actinomycetes</taxon>
        <taxon>Mycobacteriales</taxon>
        <taxon>Dietziaceae</taxon>
        <taxon>Dietzia</taxon>
    </lineage>
</organism>
<dbReference type="AlphaFoldDB" id="A0A4R4A019"/>
<dbReference type="SUPFAM" id="SSF56801">
    <property type="entry name" value="Acetyl-CoA synthetase-like"/>
    <property type="match status" value="1"/>
</dbReference>
<dbReference type="Proteomes" id="UP000295805">
    <property type="component" value="Unassembled WGS sequence"/>
</dbReference>
<gene>
    <name evidence="1" type="ORF">EDD19_101273</name>
</gene>
<sequence length="231" mass="23726">MNTAADTVLQPLLALDPGAPMVTHYDQAAPSRVELSVTSTANWAAKIAGLLRDELGVTPGDVIVCDLPAHWLTAGVLLGAWWAGAEVRTGSADDAVVVVTVPDRLDRLDRHPTDVETLLMTTDPMGRPLAAAGVEVPPGVTDLAEACRIHPDAFVPSGGGDLALDGLTLDQLADRALSGRALVAGRERDDVVATLARVFASGGTAVLVTGADADDPAVAGIADTERTTLTA</sequence>